<feature type="domain" description="DDE Tnp4" evidence="3">
    <location>
        <begin position="29"/>
        <end position="89"/>
    </location>
</feature>
<proteinExistence type="predicted"/>
<dbReference type="InterPro" id="IPR027806">
    <property type="entry name" value="HARBI1_dom"/>
</dbReference>
<gene>
    <name evidence="4" type="ORF">FWK35_00016580</name>
</gene>
<evidence type="ECO:0000313" key="4">
    <source>
        <dbReference type="EMBL" id="KAF0754090.1"/>
    </source>
</evidence>
<evidence type="ECO:0000259" key="3">
    <source>
        <dbReference type="Pfam" id="PF13359"/>
    </source>
</evidence>
<sequence length="108" mass="12332">MQVPNRKHWKSIAQRFETLWNLPNCIGAIDGQHVRIEKFANSGSFNFNYKLYHSTVLLACCDADGLFTMIETSYTGRNNDGGIFKASAMKYWIQSVELDNPTPRTINL</sequence>
<accession>A0A6G0YEH2</accession>
<dbReference type="EMBL" id="VUJU01004523">
    <property type="protein sequence ID" value="KAF0754090.1"/>
    <property type="molecule type" value="Genomic_DNA"/>
</dbReference>
<organism evidence="4 5">
    <name type="scientific">Aphis craccivora</name>
    <name type="common">Cowpea aphid</name>
    <dbReference type="NCBI Taxonomy" id="307492"/>
    <lineage>
        <taxon>Eukaryota</taxon>
        <taxon>Metazoa</taxon>
        <taxon>Ecdysozoa</taxon>
        <taxon>Arthropoda</taxon>
        <taxon>Hexapoda</taxon>
        <taxon>Insecta</taxon>
        <taxon>Pterygota</taxon>
        <taxon>Neoptera</taxon>
        <taxon>Paraneoptera</taxon>
        <taxon>Hemiptera</taxon>
        <taxon>Sternorrhyncha</taxon>
        <taxon>Aphidomorpha</taxon>
        <taxon>Aphidoidea</taxon>
        <taxon>Aphididae</taxon>
        <taxon>Aphidini</taxon>
        <taxon>Aphis</taxon>
        <taxon>Aphis</taxon>
    </lineage>
</organism>
<comment type="caution">
    <text evidence="4">The sequence shown here is derived from an EMBL/GenBank/DDBJ whole genome shotgun (WGS) entry which is preliminary data.</text>
</comment>
<dbReference type="Proteomes" id="UP000478052">
    <property type="component" value="Unassembled WGS sequence"/>
</dbReference>
<evidence type="ECO:0000313" key="5">
    <source>
        <dbReference type="Proteomes" id="UP000478052"/>
    </source>
</evidence>
<evidence type="ECO:0000256" key="2">
    <source>
        <dbReference type="ARBA" id="ARBA00022723"/>
    </source>
</evidence>
<reference evidence="4 5" key="1">
    <citation type="submission" date="2019-08" db="EMBL/GenBank/DDBJ databases">
        <title>Whole genome of Aphis craccivora.</title>
        <authorList>
            <person name="Voronova N.V."/>
            <person name="Shulinski R.S."/>
            <person name="Bandarenka Y.V."/>
            <person name="Zhorov D.G."/>
            <person name="Warner D."/>
        </authorList>
    </citation>
    <scope>NUCLEOTIDE SEQUENCE [LARGE SCALE GENOMIC DNA]</scope>
    <source>
        <strain evidence="4">180601</strain>
        <tissue evidence="4">Whole Body</tissue>
    </source>
</reference>
<keyword evidence="2" id="KW-0479">Metal-binding</keyword>
<evidence type="ECO:0000256" key="1">
    <source>
        <dbReference type="ARBA" id="ARBA00001968"/>
    </source>
</evidence>
<protein>
    <submittedName>
        <fullName evidence="4">Protein ALP1-like</fullName>
    </submittedName>
</protein>
<keyword evidence="5" id="KW-1185">Reference proteome</keyword>
<dbReference type="GO" id="GO:0046872">
    <property type="term" value="F:metal ion binding"/>
    <property type="evidence" value="ECO:0007669"/>
    <property type="project" value="UniProtKB-KW"/>
</dbReference>
<dbReference type="AlphaFoldDB" id="A0A6G0YEH2"/>
<comment type="cofactor">
    <cofactor evidence="1">
        <name>a divalent metal cation</name>
        <dbReference type="ChEBI" id="CHEBI:60240"/>
    </cofactor>
</comment>
<dbReference type="OrthoDB" id="6619136at2759"/>
<dbReference type="Pfam" id="PF13359">
    <property type="entry name" value="DDE_Tnp_4"/>
    <property type="match status" value="1"/>
</dbReference>
<name>A0A6G0YEH2_APHCR</name>